<dbReference type="EMBL" id="BAAAEW010000016">
    <property type="protein sequence ID" value="GAA0752922.1"/>
    <property type="molecule type" value="Genomic_DNA"/>
</dbReference>
<protein>
    <submittedName>
        <fullName evidence="2">Uncharacterized protein</fullName>
    </submittedName>
</protein>
<evidence type="ECO:0000256" key="1">
    <source>
        <dbReference type="SAM" id="MobiDB-lite"/>
    </source>
</evidence>
<name>A0ABP3VEK6_9BURK</name>
<dbReference type="RefSeq" id="WP_141289362.1">
    <property type="nucleotide sequence ID" value="NZ_BAAAEW010000016.1"/>
</dbReference>
<keyword evidence="3" id="KW-1185">Reference proteome</keyword>
<sequence>MTSCLVLLLAAGLVWRVLALQHALGRYALVRRERHGWRSQELRRRSANARMPHDSQPYPQPREFRVRCQRWAGIPVWHAESVVSLPPSTAGYVERVAAADYDHLFPAPFSLRGH</sequence>
<organism evidence="2 3">
    <name type="scientific">Ideonella azotifigens</name>
    <dbReference type="NCBI Taxonomy" id="513160"/>
    <lineage>
        <taxon>Bacteria</taxon>
        <taxon>Pseudomonadati</taxon>
        <taxon>Pseudomonadota</taxon>
        <taxon>Betaproteobacteria</taxon>
        <taxon>Burkholderiales</taxon>
        <taxon>Sphaerotilaceae</taxon>
        <taxon>Ideonella</taxon>
    </lineage>
</organism>
<feature type="region of interest" description="Disordered" evidence="1">
    <location>
        <begin position="41"/>
        <end position="60"/>
    </location>
</feature>
<accession>A0ABP3VEK6</accession>
<evidence type="ECO:0000313" key="2">
    <source>
        <dbReference type="EMBL" id="GAA0752922.1"/>
    </source>
</evidence>
<comment type="caution">
    <text evidence="2">The sequence shown here is derived from an EMBL/GenBank/DDBJ whole genome shotgun (WGS) entry which is preliminary data.</text>
</comment>
<dbReference type="Proteomes" id="UP001500279">
    <property type="component" value="Unassembled WGS sequence"/>
</dbReference>
<gene>
    <name evidence="2" type="ORF">GCM10009107_27230</name>
</gene>
<evidence type="ECO:0000313" key="3">
    <source>
        <dbReference type="Proteomes" id="UP001500279"/>
    </source>
</evidence>
<proteinExistence type="predicted"/>
<reference evidence="3" key="1">
    <citation type="journal article" date="2019" name="Int. J. Syst. Evol. Microbiol.">
        <title>The Global Catalogue of Microorganisms (GCM) 10K type strain sequencing project: providing services to taxonomists for standard genome sequencing and annotation.</title>
        <authorList>
            <consortium name="The Broad Institute Genomics Platform"/>
            <consortium name="The Broad Institute Genome Sequencing Center for Infectious Disease"/>
            <person name="Wu L."/>
            <person name="Ma J."/>
        </authorList>
    </citation>
    <scope>NUCLEOTIDE SEQUENCE [LARGE SCALE GENOMIC DNA]</scope>
    <source>
        <strain evidence="3">JCM 15503</strain>
    </source>
</reference>